<keyword evidence="3" id="KW-0597">Phosphoprotein</keyword>
<dbReference type="Gene3D" id="6.10.340.10">
    <property type="match status" value="1"/>
</dbReference>
<feature type="domain" description="HAMP" evidence="8">
    <location>
        <begin position="320"/>
        <end position="372"/>
    </location>
</feature>
<dbReference type="InterPro" id="IPR036890">
    <property type="entry name" value="HATPase_C_sf"/>
</dbReference>
<evidence type="ECO:0000256" key="4">
    <source>
        <dbReference type="ARBA" id="ARBA00022679"/>
    </source>
</evidence>
<evidence type="ECO:0000256" key="6">
    <source>
        <dbReference type="ARBA" id="ARBA00023136"/>
    </source>
</evidence>
<evidence type="ECO:0000256" key="5">
    <source>
        <dbReference type="ARBA" id="ARBA00022777"/>
    </source>
</evidence>
<reference evidence="9 10" key="1">
    <citation type="submission" date="2016-11" db="EMBL/GenBank/DDBJ databases">
        <title>Paenibacillus species isolates.</title>
        <authorList>
            <person name="Beno S.M."/>
        </authorList>
    </citation>
    <scope>NUCLEOTIDE SEQUENCE [LARGE SCALE GENOMIC DNA]</scope>
    <source>
        <strain evidence="9 10">FSL F4-0100</strain>
    </source>
</reference>
<sequence length="607" mass="69883">MRSSFGWIGNYGLKQKALVIFLFFVILPTLGVGVLAQDKLNEVLRSQFIQSSQRSLEIVTNQLEEQTTMIEDIADYLILSNDMRQYLRLDPPPESGRAEQLKQNLEGFLTFQLMSKNYIKSMSITGFNGNSIEMGEPIHGNEESWNRLADEHKGGIVWSSGYPSTSGWYGEVNLVSLFRVLNSYDEITQPLARLVIRMDEASILKQLQRGLTRDEGMVFIVDSEGQIVLPSKEMFPLNIGDWEAFTDIVTAGTMGISTYRHDGEAYLTFHQRMENTDWNIVSMVPKAALDQDIRGVRILMQVILVGILLLGLLALIGFHYTIIRPILRLKIETNRVKLGDFSARVPIRSKDEISELNRRFNDMVSTIQELIEHKYKLELRERESELRLLQEQMDPHFLYNTLDMIRWTARLEKASESSQLIEILSRFLRSSLNNGHYETSLAKEMEFVRSYLYLQQKRLGQKLKYALYLEYDLANSLTLKATIQPLVENFLKHGIDRREPAARISVIAYKREDEIWIDVQDNGRGMDDLTLEEVRESLRNGVQAGRKRGALSNIHERLYLYFGERYGLEVIEASPQGTLIRLKLPYSETYGGESYDATREDSKNADR</sequence>
<comment type="subcellular location">
    <subcellularLocation>
        <location evidence="1">Cell membrane</location>
        <topology evidence="1">Multi-pass membrane protein</topology>
    </subcellularLocation>
</comment>
<dbReference type="AlphaFoldDB" id="A0A1R1B0L7"/>
<keyword evidence="6 7" id="KW-0472">Membrane</keyword>
<evidence type="ECO:0000256" key="2">
    <source>
        <dbReference type="ARBA" id="ARBA00022475"/>
    </source>
</evidence>
<dbReference type="Pfam" id="PF00672">
    <property type="entry name" value="HAMP"/>
    <property type="match status" value="1"/>
</dbReference>
<name>A0A1R1B0L7_PAELA</name>
<keyword evidence="4" id="KW-0808">Transferase</keyword>
<dbReference type="Pfam" id="PF06580">
    <property type="entry name" value="His_kinase"/>
    <property type="match status" value="1"/>
</dbReference>
<evidence type="ECO:0000256" key="7">
    <source>
        <dbReference type="SAM" id="Phobius"/>
    </source>
</evidence>
<dbReference type="Gene3D" id="3.30.450.20">
    <property type="entry name" value="PAS domain"/>
    <property type="match status" value="1"/>
</dbReference>
<dbReference type="Pfam" id="PF02518">
    <property type="entry name" value="HATPase_c"/>
    <property type="match status" value="1"/>
</dbReference>
<proteinExistence type="predicted"/>
<keyword evidence="7" id="KW-0812">Transmembrane</keyword>
<dbReference type="OrthoDB" id="9776552at2"/>
<dbReference type="SUPFAM" id="SSF158472">
    <property type="entry name" value="HAMP domain-like"/>
    <property type="match status" value="1"/>
</dbReference>
<dbReference type="STRING" id="1401.BK123_15700"/>
<organism evidence="9 10">
    <name type="scientific">Paenibacillus lautus</name>
    <name type="common">Bacillus lautus</name>
    <dbReference type="NCBI Taxonomy" id="1401"/>
    <lineage>
        <taxon>Bacteria</taxon>
        <taxon>Bacillati</taxon>
        <taxon>Bacillota</taxon>
        <taxon>Bacilli</taxon>
        <taxon>Bacillales</taxon>
        <taxon>Paenibacillaceae</taxon>
        <taxon>Paenibacillus</taxon>
    </lineage>
</organism>
<evidence type="ECO:0000256" key="1">
    <source>
        <dbReference type="ARBA" id="ARBA00004651"/>
    </source>
</evidence>
<keyword evidence="2" id="KW-1003">Cell membrane</keyword>
<dbReference type="InterPro" id="IPR010559">
    <property type="entry name" value="Sig_transdc_His_kin_internal"/>
</dbReference>
<keyword evidence="5 9" id="KW-0418">Kinase</keyword>
<dbReference type="PANTHER" id="PTHR34220">
    <property type="entry name" value="SENSOR HISTIDINE KINASE YPDA"/>
    <property type="match status" value="1"/>
</dbReference>
<keyword evidence="7" id="KW-1133">Transmembrane helix</keyword>
<evidence type="ECO:0000259" key="8">
    <source>
        <dbReference type="PROSITE" id="PS50885"/>
    </source>
</evidence>
<dbReference type="InterPro" id="IPR003660">
    <property type="entry name" value="HAMP_dom"/>
</dbReference>
<comment type="caution">
    <text evidence="9">The sequence shown here is derived from an EMBL/GenBank/DDBJ whole genome shotgun (WGS) entry which is preliminary data.</text>
</comment>
<dbReference type="Proteomes" id="UP000187074">
    <property type="component" value="Unassembled WGS sequence"/>
</dbReference>
<dbReference type="PANTHER" id="PTHR34220:SF7">
    <property type="entry name" value="SENSOR HISTIDINE KINASE YPDA"/>
    <property type="match status" value="1"/>
</dbReference>
<accession>A0A1R1B0L7</accession>
<evidence type="ECO:0000313" key="10">
    <source>
        <dbReference type="Proteomes" id="UP000187074"/>
    </source>
</evidence>
<evidence type="ECO:0000256" key="3">
    <source>
        <dbReference type="ARBA" id="ARBA00022553"/>
    </source>
</evidence>
<dbReference type="CDD" id="cd06225">
    <property type="entry name" value="HAMP"/>
    <property type="match status" value="1"/>
</dbReference>
<feature type="transmembrane region" description="Helical" evidence="7">
    <location>
        <begin position="298"/>
        <end position="320"/>
    </location>
</feature>
<dbReference type="SMART" id="SM00304">
    <property type="entry name" value="HAMP"/>
    <property type="match status" value="1"/>
</dbReference>
<evidence type="ECO:0000313" key="9">
    <source>
        <dbReference type="EMBL" id="OME92075.1"/>
    </source>
</evidence>
<protein>
    <submittedName>
        <fullName evidence="9">Two-component sensor histidine kinase</fullName>
    </submittedName>
</protein>
<dbReference type="PROSITE" id="PS50885">
    <property type="entry name" value="HAMP"/>
    <property type="match status" value="1"/>
</dbReference>
<dbReference type="RefSeq" id="WP_076323334.1">
    <property type="nucleotide sequence ID" value="NZ_MRTF01000005.1"/>
</dbReference>
<dbReference type="GO" id="GO:0005886">
    <property type="term" value="C:plasma membrane"/>
    <property type="evidence" value="ECO:0007669"/>
    <property type="project" value="UniProtKB-SubCell"/>
</dbReference>
<gene>
    <name evidence="9" type="ORF">BK123_15700</name>
</gene>
<dbReference type="InterPro" id="IPR050640">
    <property type="entry name" value="Bact_2-comp_sensor_kinase"/>
</dbReference>
<dbReference type="SUPFAM" id="SSF55874">
    <property type="entry name" value="ATPase domain of HSP90 chaperone/DNA topoisomerase II/histidine kinase"/>
    <property type="match status" value="1"/>
</dbReference>
<dbReference type="InterPro" id="IPR003594">
    <property type="entry name" value="HATPase_dom"/>
</dbReference>
<dbReference type="GO" id="GO:0000155">
    <property type="term" value="F:phosphorelay sensor kinase activity"/>
    <property type="evidence" value="ECO:0007669"/>
    <property type="project" value="InterPro"/>
</dbReference>
<dbReference type="Gene3D" id="3.30.565.10">
    <property type="entry name" value="Histidine kinase-like ATPase, C-terminal domain"/>
    <property type="match status" value="1"/>
</dbReference>
<dbReference type="EMBL" id="MRTF01000005">
    <property type="protein sequence ID" value="OME92075.1"/>
    <property type="molecule type" value="Genomic_DNA"/>
</dbReference>